<proteinExistence type="predicted"/>
<evidence type="ECO:0000256" key="1">
    <source>
        <dbReference type="SAM" id="MobiDB-lite"/>
    </source>
</evidence>
<dbReference type="RefSeq" id="WP_317696046.1">
    <property type="nucleotide sequence ID" value="NZ_AP026801.1"/>
</dbReference>
<accession>A0AAU9DFZ8</accession>
<keyword evidence="3" id="KW-1185">Reference proteome</keyword>
<dbReference type="EMBL" id="AP026801">
    <property type="protein sequence ID" value="BDR57181.1"/>
    <property type="molecule type" value="Genomic_DNA"/>
</dbReference>
<feature type="compositionally biased region" description="Basic and acidic residues" evidence="1">
    <location>
        <begin position="25"/>
        <end position="34"/>
    </location>
</feature>
<feature type="region of interest" description="Disordered" evidence="1">
    <location>
        <begin position="25"/>
        <end position="45"/>
    </location>
</feature>
<evidence type="ECO:0000313" key="3">
    <source>
        <dbReference type="Proteomes" id="UP001321804"/>
    </source>
</evidence>
<evidence type="ECO:0000313" key="2">
    <source>
        <dbReference type="EMBL" id="BDR57181.1"/>
    </source>
</evidence>
<gene>
    <name evidence="2" type="ORF">KIMC2_17430</name>
</gene>
<sequence>MALKIHRDLEIENLFDKFATLPEDKKKKEKDLQKQDQNLNKKDKK</sequence>
<name>A0AAU9DFZ8_9LACO</name>
<dbReference type="KEGG" id="xak:KIMC2_17430"/>
<dbReference type="AlphaFoldDB" id="A0AAU9DFZ8"/>
<reference evidence="2 3" key="1">
    <citation type="journal article" date="2023" name="Microbiol. Spectr.">
        <title>Symbiosis of Carpenter Bees with Uncharacterized Lactic Acid Bacteria Showing NAD Auxotrophy.</title>
        <authorList>
            <person name="Kawasaki S."/>
            <person name="Ozawa K."/>
            <person name="Mori T."/>
            <person name="Yamamoto A."/>
            <person name="Ito M."/>
            <person name="Ohkuma M."/>
            <person name="Sakamoto M."/>
            <person name="Matsutani M."/>
        </authorList>
    </citation>
    <scope>NUCLEOTIDE SEQUENCE [LARGE SCALE GENOMIC DNA]</scope>
    <source>
        <strain evidence="2 3">KimC2</strain>
    </source>
</reference>
<organism evidence="2 3">
    <name type="scientific">Xylocopilactobacillus apis</name>
    <dbReference type="NCBI Taxonomy" id="2932183"/>
    <lineage>
        <taxon>Bacteria</taxon>
        <taxon>Bacillati</taxon>
        <taxon>Bacillota</taxon>
        <taxon>Bacilli</taxon>
        <taxon>Lactobacillales</taxon>
        <taxon>Lactobacillaceae</taxon>
        <taxon>Xylocopilactobacillus</taxon>
    </lineage>
</organism>
<protein>
    <submittedName>
        <fullName evidence="2">Uncharacterized protein</fullName>
    </submittedName>
</protein>
<dbReference type="InterPro" id="IPR047909">
    <property type="entry name" value="SPJ_0845-like_N"/>
</dbReference>
<dbReference type="NCBIfam" id="NF040897">
    <property type="entry name" value="SPJ_0845_Nterm"/>
    <property type="match status" value="1"/>
</dbReference>
<dbReference type="Proteomes" id="UP001321804">
    <property type="component" value="Chromosome"/>
</dbReference>